<keyword evidence="8" id="KW-1185">Reference proteome</keyword>
<dbReference type="EMBL" id="BMIB01000001">
    <property type="protein sequence ID" value="GGH59821.1"/>
    <property type="molecule type" value="Genomic_DNA"/>
</dbReference>
<keyword evidence="5" id="KW-1133">Transmembrane helix</keyword>
<dbReference type="Gene3D" id="3.40.50.300">
    <property type="entry name" value="P-loop containing nucleotide triphosphate hydrolases"/>
    <property type="match status" value="1"/>
</dbReference>
<evidence type="ECO:0000256" key="6">
    <source>
        <dbReference type="ARBA" id="ARBA00023136"/>
    </source>
</evidence>
<evidence type="ECO:0000313" key="7">
    <source>
        <dbReference type="EMBL" id="GGH59821.1"/>
    </source>
</evidence>
<evidence type="ECO:0000313" key="8">
    <source>
        <dbReference type="Proteomes" id="UP000627292"/>
    </source>
</evidence>
<dbReference type="Pfam" id="PF02534">
    <property type="entry name" value="T4SS-DNA_transf"/>
    <property type="match status" value="1"/>
</dbReference>
<dbReference type="PANTHER" id="PTHR37937">
    <property type="entry name" value="CONJUGATIVE TRANSFER: DNA TRANSPORT"/>
    <property type="match status" value="1"/>
</dbReference>
<dbReference type="AlphaFoldDB" id="A0A917IQM8"/>
<protein>
    <submittedName>
        <fullName evidence="7">Uncharacterized protein</fullName>
    </submittedName>
</protein>
<organism evidence="7 8">
    <name type="scientific">Filimonas zeae</name>
    <dbReference type="NCBI Taxonomy" id="1737353"/>
    <lineage>
        <taxon>Bacteria</taxon>
        <taxon>Pseudomonadati</taxon>
        <taxon>Bacteroidota</taxon>
        <taxon>Chitinophagia</taxon>
        <taxon>Chitinophagales</taxon>
        <taxon>Chitinophagaceae</taxon>
        <taxon>Filimonas</taxon>
    </lineage>
</organism>
<comment type="similarity">
    <text evidence="2">Belongs to the VirD4/TraG family.</text>
</comment>
<dbReference type="InterPro" id="IPR003688">
    <property type="entry name" value="TraG/VirD4"/>
</dbReference>
<dbReference type="CDD" id="cd01127">
    <property type="entry name" value="TrwB_TraG_TraD_VirD4"/>
    <property type="match status" value="1"/>
</dbReference>
<dbReference type="SUPFAM" id="SSF52540">
    <property type="entry name" value="P-loop containing nucleoside triphosphate hydrolases"/>
    <property type="match status" value="1"/>
</dbReference>
<evidence type="ECO:0000256" key="3">
    <source>
        <dbReference type="ARBA" id="ARBA00022475"/>
    </source>
</evidence>
<sequence length="451" mass="50586">MRHFITQHIAKQFTLFVYDYKFPDLAKITYNHLIKHADKYKVIPRFYVINFDDLSRTHRCNPISPAQMLEIADATESSRTIMLALNREWIKKVGDFWVESSINFVTAVFWFLRKYEDGKYCTLPHALELAALPYKDLFPVMAQEEEISILMDPFISAWQNNATEQLEGQIGSAKIGLARLSSPQLYYVLSGNDFTLDINNPAAPKIVVAGNNPQRQGIYGAVLSLYAERLLKQINQPGKLKSSVIVDEAPTIYIGGLDNHIGVARGRLCSTTLGIQDISQFRRDYGKEQADVIVNTCANIISGQVLGDSAKLMSDRIGKIMQDRQSISINSSDTSISNSTQLEVAIPPAKIANLSSGHFVGAIADTPQQEIERKTFSAKIINDHQAIANEEATYEEIPQIRTIDQSEVMDNYYQIKQDIKNLVQTELDKLKNDPAFAQNSTDNQTQSAVSL</sequence>
<comment type="subcellular location">
    <subcellularLocation>
        <location evidence="1">Cell membrane</location>
        <topology evidence="1">Multi-pass membrane protein</topology>
    </subcellularLocation>
</comment>
<gene>
    <name evidence="7" type="ORF">GCM10011379_07030</name>
</gene>
<dbReference type="InterPro" id="IPR027417">
    <property type="entry name" value="P-loop_NTPase"/>
</dbReference>
<name>A0A917IQM8_9BACT</name>
<proteinExistence type="inferred from homology"/>
<dbReference type="InterPro" id="IPR051539">
    <property type="entry name" value="T4SS-coupling_protein"/>
</dbReference>
<keyword evidence="6" id="KW-0472">Membrane</keyword>
<dbReference type="GO" id="GO:0005886">
    <property type="term" value="C:plasma membrane"/>
    <property type="evidence" value="ECO:0007669"/>
    <property type="project" value="UniProtKB-SubCell"/>
</dbReference>
<dbReference type="Proteomes" id="UP000627292">
    <property type="component" value="Unassembled WGS sequence"/>
</dbReference>
<keyword evidence="3" id="KW-1003">Cell membrane</keyword>
<reference evidence="7" key="1">
    <citation type="journal article" date="2014" name="Int. J. Syst. Evol. Microbiol.">
        <title>Complete genome sequence of Corynebacterium casei LMG S-19264T (=DSM 44701T), isolated from a smear-ripened cheese.</title>
        <authorList>
            <consortium name="US DOE Joint Genome Institute (JGI-PGF)"/>
            <person name="Walter F."/>
            <person name="Albersmeier A."/>
            <person name="Kalinowski J."/>
            <person name="Ruckert C."/>
        </authorList>
    </citation>
    <scope>NUCLEOTIDE SEQUENCE</scope>
    <source>
        <strain evidence="7">CGMCC 1.15290</strain>
    </source>
</reference>
<keyword evidence="4" id="KW-0812">Transmembrane</keyword>
<accession>A0A917IQM8</accession>
<evidence type="ECO:0000256" key="2">
    <source>
        <dbReference type="ARBA" id="ARBA00008806"/>
    </source>
</evidence>
<evidence type="ECO:0000256" key="5">
    <source>
        <dbReference type="ARBA" id="ARBA00022989"/>
    </source>
</evidence>
<evidence type="ECO:0000256" key="4">
    <source>
        <dbReference type="ARBA" id="ARBA00022692"/>
    </source>
</evidence>
<dbReference type="PANTHER" id="PTHR37937:SF1">
    <property type="entry name" value="CONJUGATIVE TRANSFER: DNA TRANSPORT"/>
    <property type="match status" value="1"/>
</dbReference>
<evidence type="ECO:0000256" key="1">
    <source>
        <dbReference type="ARBA" id="ARBA00004651"/>
    </source>
</evidence>
<comment type="caution">
    <text evidence="7">The sequence shown here is derived from an EMBL/GenBank/DDBJ whole genome shotgun (WGS) entry which is preliminary data.</text>
</comment>
<reference evidence="7" key="2">
    <citation type="submission" date="2020-09" db="EMBL/GenBank/DDBJ databases">
        <authorList>
            <person name="Sun Q."/>
            <person name="Zhou Y."/>
        </authorList>
    </citation>
    <scope>NUCLEOTIDE SEQUENCE</scope>
    <source>
        <strain evidence="7">CGMCC 1.15290</strain>
    </source>
</reference>